<dbReference type="Pfam" id="PF13564">
    <property type="entry name" value="DoxX_2"/>
    <property type="match status" value="1"/>
</dbReference>
<feature type="transmembrane region" description="Helical" evidence="5">
    <location>
        <begin position="6"/>
        <end position="25"/>
    </location>
</feature>
<evidence type="ECO:0000313" key="6">
    <source>
        <dbReference type="EMBL" id="TMR37229.1"/>
    </source>
</evidence>
<keyword evidence="4 5" id="KW-0472">Membrane</keyword>
<dbReference type="InterPro" id="IPR032808">
    <property type="entry name" value="DoxX"/>
</dbReference>
<evidence type="ECO:0000256" key="4">
    <source>
        <dbReference type="ARBA" id="ARBA00023136"/>
    </source>
</evidence>
<dbReference type="EMBL" id="VCKX01000018">
    <property type="protein sequence ID" value="TMR37229.1"/>
    <property type="molecule type" value="Genomic_DNA"/>
</dbReference>
<sequence>MFAAYLVVTLLAAAVVGLAAVANLIGHEYPKKQADRMRLPRWWTLPLGTLLAAGALGLLAGLAVPVLGRLAAAGLVLYFLVAFGVHLRVRDRHLGVVSAFFCLAAAALVVNLAYH</sequence>
<protein>
    <submittedName>
        <fullName evidence="6">DoxX family protein</fullName>
    </submittedName>
</protein>
<evidence type="ECO:0000256" key="5">
    <source>
        <dbReference type="SAM" id="Phobius"/>
    </source>
</evidence>
<dbReference type="GO" id="GO:0016020">
    <property type="term" value="C:membrane"/>
    <property type="evidence" value="ECO:0007669"/>
    <property type="project" value="UniProtKB-SubCell"/>
</dbReference>
<evidence type="ECO:0000256" key="1">
    <source>
        <dbReference type="ARBA" id="ARBA00004141"/>
    </source>
</evidence>
<feature type="transmembrane region" description="Helical" evidence="5">
    <location>
        <begin position="94"/>
        <end position="114"/>
    </location>
</feature>
<dbReference type="AlphaFoldDB" id="A0A5S4GWR4"/>
<accession>A0A5S4GWR4</accession>
<feature type="transmembrane region" description="Helical" evidence="5">
    <location>
        <begin position="45"/>
        <end position="64"/>
    </location>
</feature>
<keyword evidence="3 5" id="KW-1133">Transmembrane helix</keyword>
<feature type="transmembrane region" description="Helical" evidence="5">
    <location>
        <begin position="70"/>
        <end position="87"/>
    </location>
</feature>
<reference evidence="6 7" key="1">
    <citation type="submission" date="2019-05" db="EMBL/GenBank/DDBJ databases">
        <title>Draft genome sequence of Nonomuraea zeae DSM 100528.</title>
        <authorList>
            <person name="Saricaoglu S."/>
            <person name="Isik K."/>
        </authorList>
    </citation>
    <scope>NUCLEOTIDE SEQUENCE [LARGE SCALE GENOMIC DNA]</scope>
    <source>
        <strain evidence="6 7">DSM 100528</strain>
    </source>
</reference>
<keyword evidence="2 5" id="KW-0812">Transmembrane</keyword>
<comment type="subcellular location">
    <subcellularLocation>
        <location evidence="1">Membrane</location>
        <topology evidence="1">Multi-pass membrane protein</topology>
    </subcellularLocation>
</comment>
<evidence type="ECO:0000256" key="3">
    <source>
        <dbReference type="ARBA" id="ARBA00022989"/>
    </source>
</evidence>
<proteinExistence type="predicted"/>
<dbReference type="Proteomes" id="UP000306628">
    <property type="component" value="Unassembled WGS sequence"/>
</dbReference>
<gene>
    <name evidence="6" type="ORF">ETD85_08735</name>
</gene>
<name>A0A5S4GWR4_9ACTN</name>
<keyword evidence="7" id="KW-1185">Reference proteome</keyword>
<comment type="caution">
    <text evidence="6">The sequence shown here is derived from an EMBL/GenBank/DDBJ whole genome shotgun (WGS) entry which is preliminary data.</text>
</comment>
<evidence type="ECO:0000256" key="2">
    <source>
        <dbReference type="ARBA" id="ARBA00022692"/>
    </source>
</evidence>
<evidence type="ECO:0000313" key="7">
    <source>
        <dbReference type="Proteomes" id="UP000306628"/>
    </source>
</evidence>
<organism evidence="6 7">
    <name type="scientific">Nonomuraea zeae</name>
    <dbReference type="NCBI Taxonomy" id="1642303"/>
    <lineage>
        <taxon>Bacteria</taxon>
        <taxon>Bacillati</taxon>
        <taxon>Actinomycetota</taxon>
        <taxon>Actinomycetes</taxon>
        <taxon>Streptosporangiales</taxon>
        <taxon>Streptosporangiaceae</taxon>
        <taxon>Nonomuraea</taxon>
    </lineage>
</organism>